<feature type="transmembrane region" description="Helical" evidence="1">
    <location>
        <begin position="12"/>
        <end position="33"/>
    </location>
</feature>
<dbReference type="AlphaFoldDB" id="A0A2R9SN75"/>
<keyword evidence="3" id="KW-1185">Reference proteome</keyword>
<evidence type="ECO:0000256" key="1">
    <source>
        <dbReference type="SAM" id="Phobius"/>
    </source>
</evidence>
<accession>A0A2R9SN75</accession>
<keyword evidence="1" id="KW-0812">Transmembrane</keyword>
<name>A0A2R9SN75_9BACL</name>
<dbReference type="RefSeq" id="WP_006212443.1">
    <property type="nucleotide sequence ID" value="NZ_ADHJ01000048.1"/>
</dbReference>
<gene>
    <name evidence="2" type="ORF">PVOR_28639</name>
</gene>
<comment type="caution">
    <text evidence="2">The sequence shown here is derived from an EMBL/GenBank/DDBJ whole genome shotgun (WGS) entry which is preliminary data.</text>
</comment>
<dbReference type="KEGG" id="pvo:PVOR_28639"/>
<proteinExistence type="predicted"/>
<dbReference type="Proteomes" id="UP000003094">
    <property type="component" value="Unassembled WGS sequence"/>
</dbReference>
<keyword evidence="1" id="KW-1133">Transmembrane helix</keyword>
<evidence type="ECO:0000313" key="2">
    <source>
        <dbReference type="EMBL" id="EFU38798.1"/>
    </source>
</evidence>
<reference evidence="2 3" key="1">
    <citation type="journal article" date="2010" name="BMC Genomics">
        <title>Genome sequence of the pattern forming Paenibacillus vortex bacterium reveals potential for thriving in complex environments.</title>
        <authorList>
            <person name="Sirota-Madi A."/>
            <person name="Olender T."/>
            <person name="Helman Y."/>
            <person name="Ingham C."/>
            <person name="Brainis I."/>
            <person name="Roth D."/>
            <person name="Hagi E."/>
            <person name="Brodsky L."/>
            <person name="Leshkowitz D."/>
            <person name="Galatenko V."/>
            <person name="Nikolaev V."/>
            <person name="Mugasimangalam R.C."/>
            <person name="Bransburg-Zabary S."/>
            <person name="Gutnick D.L."/>
            <person name="Lancet D."/>
            <person name="Ben-Jacob E."/>
        </authorList>
    </citation>
    <scope>NUCLEOTIDE SEQUENCE [LARGE SCALE GENOMIC DNA]</scope>
    <source>
        <strain evidence="2 3">V453</strain>
    </source>
</reference>
<keyword evidence="1" id="KW-0472">Membrane</keyword>
<dbReference type="EMBL" id="ADHJ01000048">
    <property type="protein sequence ID" value="EFU38798.1"/>
    <property type="molecule type" value="Genomic_DNA"/>
</dbReference>
<evidence type="ECO:0000313" key="3">
    <source>
        <dbReference type="Proteomes" id="UP000003094"/>
    </source>
</evidence>
<protein>
    <submittedName>
        <fullName evidence="2">Uncharacterized protein</fullName>
    </submittedName>
</protein>
<sequence>MIRTTGTVVVSVLIKWILVAAVLLIVSAVGNVFGFEISEKLSTNITGLAMAILGLR</sequence>
<organism evidence="2 3">
    <name type="scientific">Paenibacillus vortex V453</name>
    <dbReference type="NCBI Taxonomy" id="715225"/>
    <lineage>
        <taxon>Bacteria</taxon>
        <taxon>Bacillati</taxon>
        <taxon>Bacillota</taxon>
        <taxon>Bacilli</taxon>
        <taxon>Bacillales</taxon>
        <taxon>Paenibacillaceae</taxon>
        <taxon>Paenibacillus</taxon>
    </lineage>
</organism>